<comment type="caution">
    <text evidence="1">The sequence shown here is derived from an EMBL/GenBank/DDBJ whole genome shotgun (WGS) entry which is preliminary data.</text>
</comment>
<dbReference type="GO" id="GO:0003676">
    <property type="term" value="F:nucleic acid binding"/>
    <property type="evidence" value="ECO:0007669"/>
    <property type="project" value="InterPro"/>
</dbReference>
<feature type="non-terminal residue" evidence="1">
    <location>
        <position position="171"/>
    </location>
</feature>
<dbReference type="PANTHER" id="PTHR11439:SF483">
    <property type="entry name" value="PEPTIDE SYNTHASE GLIP-LIKE, PUTATIVE (AFU_ORTHOLOGUE AFUA_3G12920)-RELATED"/>
    <property type="match status" value="1"/>
</dbReference>
<dbReference type="CDD" id="cd09272">
    <property type="entry name" value="RNase_HI_RT_Ty1"/>
    <property type="match status" value="1"/>
</dbReference>
<dbReference type="InterPro" id="IPR036397">
    <property type="entry name" value="RNaseH_sf"/>
</dbReference>
<accession>A0AAV2PR89</accession>
<name>A0AAV2PR89_MEGNR</name>
<dbReference type="Gene3D" id="3.30.420.10">
    <property type="entry name" value="Ribonuclease H-like superfamily/Ribonuclease H"/>
    <property type="match status" value="1"/>
</dbReference>
<proteinExistence type="predicted"/>
<dbReference type="EMBL" id="CAXKWB010001289">
    <property type="protein sequence ID" value="CAL4063890.1"/>
    <property type="molecule type" value="Genomic_DNA"/>
</dbReference>
<reference evidence="1 2" key="1">
    <citation type="submission" date="2024-05" db="EMBL/GenBank/DDBJ databases">
        <authorList>
            <person name="Wallberg A."/>
        </authorList>
    </citation>
    <scope>NUCLEOTIDE SEQUENCE [LARGE SCALE GENOMIC DNA]</scope>
</reference>
<keyword evidence="2" id="KW-1185">Reference proteome</keyword>
<gene>
    <name evidence="1" type="ORF">MNOR_LOCUS3695</name>
</gene>
<dbReference type="PANTHER" id="PTHR11439">
    <property type="entry name" value="GAG-POL-RELATED RETROTRANSPOSON"/>
    <property type="match status" value="1"/>
</dbReference>
<dbReference type="Proteomes" id="UP001497623">
    <property type="component" value="Unassembled WGS sequence"/>
</dbReference>
<sequence>MTIAYGVLRYLRHTLHYDLKYTQSAKDLRIFGYSDSDHASDLDYKSISGYVFKLNENSGLISWRSCKQNLLATSSCEAEYIALHEAANEALFLRQLFSELTKSSMQQVNIFGDNQGAISLAKHAHYHRKTKHIAIKFHALRDYVANKSIKLLYIPSAQNIADMFTKALPNA</sequence>
<evidence type="ECO:0000313" key="1">
    <source>
        <dbReference type="EMBL" id="CAL4063890.1"/>
    </source>
</evidence>
<dbReference type="AlphaFoldDB" id="A0AAV2PR89"/>
<evidence type="ECO:0000313" key="2">
    <source>
        <dbReference type="Proteomes" id="UP001497623"/>
    </source>
</evidence>
<protein>
    <recommendedName>
        <fullName evidence="3">Copia protein</fullName>
    </recommendedName>
</protein>
<organism evidence="1 2">
    <name type="scientific">Meganyctiphanes norvegica</name>
    <name type="common">Northern krill</name>
    <name type="synonym">Thysanopoda norvegica</name>
    <dbReference type="NCBI Taxonomy" id="48144"/>
    <lineage>
        <taxon>Eukaryota</taxon>
        <taxon>Metazoa</taxon>
        <taxon>Ecdysozoa</taxon>
        <taxon>Arthropoda</taxon>
        <taxon>Crustacea</taxon>
        <taxon>Multicrustacea</taxon>
        <taxon>Malacostraca</taxon>
        <taxon>Eumalacostraca</taxon>
        <taxon>Eucarida</taxon>
        <taxon>Euphausiacea</taxon>
        <taxon>Euphausiidae</taxon>
        <taxon>Meganyctiphanes</taxon>
    </lineage>
</organism>
<evidence type="ECO:0008006" key="3">
    <source>
        <dbReference type="Google" id="ProtNLM"/>
    </source>
</evidence>